<dbReference type="PANTHER" id="PTHR13992">
    <property type="entry name" value="NUCLEAR RECEPTOR CO-REPRESSOR RELATED NCOR"/>
    <property type="match status" value="1"/>
</dbReference>
<evidence type="ECO:0000313" key="3">
    <source>
        <dbReference type="EMBL" id="CAE8712510.1"/>
    </source>
</evidence>
<dbReference type="InterPro" id="IPR051571">
    <property type="entry name" value="N-CoR_corepressor"/>
</dbReference>
<sequence>MWFGMTAEEHMACFSAQQLVQQQQQFVQQNFAQGRPPNSRSQPTKRPCADWAVDWSSGPSARKHLRTGPGPEAAFVNIFGFFQTKANLMGFLLFFIIFLAPPASVLQGSDRWCSGSGYYLGVQAKMGHRGLEASLGAISIACYKLPLVLRSGKVEHARGGKFDPSHVGGKPCKSYNLANEAVLAVSTRIDYCKVPSSASDEGHSEANGWERGLRLRSGRRRSSKGRVLLLEPVATLWLSSKVDVFVDSAHALTLTRGVITWGDLCETSLVGQPADGFQQLQHQYQQQQQQQQQEQQHQQQYQQQYQQEQHQQQWHEQQHYQQQQEQQQQHLQQQHRFASGAFSFPPPPPLQPPVLATFAQAPLSPAAPPLSPAVLLATFPPPAASASPAAPATPKAVSLPASALRSSFFAPAELTLSPHALASPLHSPTSASSPTAESSPSKSARRANRRRRRSSEAADEDDEEAGPSPTNLFSGGGSCAQRFNEPAPPLKSQSVAGAQSGSVPTTPASRSVVTLSDLGLDLGGPVHSMSAVTPSARAAATSPLSSSSRLRAEAAEFFASGPVPPWPPCAPSAWPGSPVCQSPSLSPLGGQSPIMGTYPIQTVQVQASRAAGHWGCTAPPPTEASMRSPSGTPVSGTALAVDHSEVLRSWLQLSGLSMTGGADLAEKLRAVAPEAYED</sequence>
<name>A0A813KTD4_POLGL</name>
<feature type="compositionally biased region" description="Low complexity" evidence="2">
    <location>
        <begin position="421"/>
        <end position="442"/>
    </location>
</feature>
<evidence type="ECO:0000256" key="2">
    <source>
        <dbReference type="SAM" id="MobiDB-lite"/>
    </source>
</evidence>
<keyword evidence="1" id="KW-0175">Coiled coil</keyword>
<protein>
    <submittedName>
        <fullName evidence="3">Uncharacterized protein</fullName>
    </submittedName>
</protein>
<feature type="region of interest" description="Disordered" evidence="2">
    <location>
        <begin position="315"/>
        <end position="355"/>
    </location>
</feature>
<feature type="region of interest" description="Disordered" evidence="2">
    <location>
        <begin position="421"/>
        <end position="510"/>
    </location>
</feature>
<dbReference type="Proteomes" id="UP000626109">
    <property type="component" value="Unassembled WGS sequence"/>
</dbReference>
<proteinExistence type="predicted"/>
<accession>A0A813KTD4</accession>
<dbReference type="PANTHER" id="PTHR13992:SF39">
    <property type="entry name" value="SMRTER, ISOFORM G"/>
    <property type="match status" value="1"/>
</dbReference>
<dbReference type="AlphaFoldDB" id="A0A813KTD4"/>
<evidence type="ECO:0000256" key="1">
    <source>
        <dbReference type="SAM" id="Coils"/>
    </source>
</evidence>
<comment type="caution">
    <text evidence="3">The sequence shown here is derived from an EMBL/GenBank/DDBJ whole genome shotgun (WGS) entry which is preliminary data.</text>
</comment>
<dbReference type="GO" id="GO:0034967">
    <property type="term" value="C:Set3 complex"/>
    <property type="evidence" value="ECO:0007669"/>
    <property type="project" value="TreeGrafter"/>
</dbReference>
<dbReference type="GO" id="GO:0006357">
    <property type="term" value="P:regulation of transcription by RNA polymerase II"/>
    <property type="evidence" value="ECO:0007669"/>
    <property type="project" value="TreeGrafter"/>
</dbReference>
<gene>
    <name evidence="3" type="ORF">PGLA2088_LOCUS37063</name>
</gene>
<feature type="compositionally biased region" description="Low complexity" evidence="2">
    <location>
        <begin position="315"/>
        <end position="335"/>
    </location>
</feature>
<evidence type="ECO:0000313" key="4">
    <source>
        <dbReference type="Proteomes" id="UP000626109"/>
    </source>
</evidence>
<organism evidence="3 4">
    <name type="scientific">Polarella glacialis</name>
    <name type="common">Dinoflagellate</name>
    <dbReference type="NCBI Taxonomy" id="89957"/>
    <lineage>
        <taxon>Eukaryota</taxon>
        <taxon>Sar</taxon>
        <taxon>Alveolata</taxon>
        <taxon>Dinophyceae</taxon>
        <taxon>Suessiales</taxon>
        <taxon>Suessiaceae</taxon>
        <taxon>Polarella</taxon>
    </lineage>
</organism>
<feature type="coiled-coil region" evidence="1">
    <location>
        <begin position="277"/>
        <end position="304"/>
    </location>
</feature>
<dbReference type="EMBL" id="CAJNNW010032336">
    <property type="protein sequence ID" value="CAE8712510.1"/>
    <property type="molecule type" value="Genomic_DNA"/>
</dbReference>
<feature type="compositionally biased region" description="Basic residues" evidence="2">
    <location>
        <begin position="443"/>
        <end position="453"/>
    </location>
</feature>
<feature type="compositionally biased region" description="Polar residues" evidence="2">
    <location>
        <begin position="491"/>
        <end position="510"/>
    </location>
</feature>
<reference evidence="3" key="1">
    <citation type="submission" date="2021-02" db="EMBL/GenBank/DDBJ databases">
        <authorList>
            <person name="Dougan E. K."/>
            <person name="Rhodes N."/>
            <person name="Thang M."/>
            <person name="Chan C."/>
        </authorList>
    </citation>
    <scope>NUCLEOTIDE SEQUENCE</scope>
</reference>